<proteinExistence type="predicted"/>
<sequence length="442" mass="48701">MPRQKAVAPHPPSTDSQGENSTDSGRPPRRGPRPAYKAPDDSLYKQLASVCDWLKLTESKAAYEGDEGQDKARAQLAHRLSGALNTVKRLFARDWAILGPYKGQIAVDLVVAEYCKSRANPDDDLSEVRYNPLGRAITATCWRALVPTAESRSSDLVRLLGDLVHLYEAPLTSEELCRVHVARTRLQPNAVLLRGSNAELPLSNQRREASLEAVAAAHAQLSQLPPGHHLIAAETYLTTLSLDQQASVVADVRSFLFEACKQRATKGTLPDPTSLLTTLNSEFSTALVFPQQSSTWLRFNRCLSNLAAVVQFYVEKGASGPIMAPLVELLAWDRQKEWERLFAGVDMALQELAVTQTGAILPWLHSAWARGPVLPDTYEVEQEFLRVLPKAAQSIRPDHPNQSGVFRSLGHARCCSRPCDGCSWTHAQAAGAFFPVARTRRQ</sequence>
<gene>
    <name evidence="2" type="ORF">DMC30DRAFT_391207</name>
</gene>
<accession>A0A5C5G367</accession>
<dbReference type="EMBL" id="SOZI01000019">
    <property type="protein sequence ID" value="TNY22882.1"/>
    <property type="molecule type" value="Genomic_DNA"/>
</dbReference>
<protein>
    <submittedName>
        <fullName evidence="2">Uncharacterized protein</fullName>
    </submittedName>
</protein>
<dbReference type="AlphaFoldDB" id="A0A5C5G367"/>
<dbReference type="Proteomes" id="UP000311382">
    <property type="component" value="Unassembled WGS sequence"/>
</dbReference>
<feature type="compositionally biased region" description="Polar residues" evidence="1">
    <location>
        <begin position="13"/>
        <end position="24"/>
    </location>
</feature>
<evidence type="ECO:0000313" key="3">
    <source>
        <dbReference type="Proteomes" id="UP000311382"/>
    </source>
</evidence>
<feature type="region of interest" description="Disordered" evidence="1">
    <location>
        <begin position="1"/>
        <end position="40"/>
    </location>
</feature>
<comment type="caution">
    <text evidence="2">The sequence shown here is derived from an EMBL/GenBank/DDBJ whole genome shotgun (WGS) entry which is preliminary data.</text>
</comment>
<evidence type="ECO:0000256" key="1">
    <source>
        <dbReference type="SAM" id="MobiDB-lite"/>
    </source>
</evidence>
<keyword evidence="3" id="KW-1185">Reference proteome</keyword>
<organism evidence="2 3">
    <name type="scientific">Rhodotorula diobovata</name>
    <dbReference type="NCBI Taxonomy" id="5288"/>
    <lineage>
        <taxon>Eukaryota</taxon>
        <taxon>Fungi</taxon>
        <taxon>Dikarya</taxon>
        <taxon>Basidiomycota</taxon>
        <taxon>Pucciniomycotina</taxon>
        <taxon>Microbotryomycetes</taxon>
        <taxon>Sporidiobolales</taxon>
        <taxon>Sporidiobolaceae</taxon>
        <taxon>Rhodotorula</taxon>
    </lineage>
</organism>
<reference evidence="2 3" key="1">
    <citation type="submission" date="2019-03" db="EMBL/GenBank/DDBJ databases">
        <title>Rhodosporidium diobovatum UCD-FST 08-225 genome sequencing, assembly, and annotation.</title>
        <authorList>
            <person name="Fakankun I.U."/>
            <person name="Fristensky B."/>
            <person name="Levin D.B."/>
        </authorList>
    </citation>
    <scope>NUCLEOTIDE SEQUENCE [LARGE SCALE GENOMIC DNA]</scope>
    <source>
        <strain evidence="2 3">UCD-FST 08-225</strain>
    </source>
</reference>
<name>A0A5C5G367_9BASI</name>
<evidence type="ECO:0000313" key="2">
    <source>
        <dbReference type="EMBL" id="TNY22882.1"/>
    </source>
</evidence>